<dbReference type="OrthoDB" id="824604at2"/>
<comment type="caution">
    <text evidence="1">The sequence shown here is derived from an EMBL/GenBank/DDBJ whole genome shotgun (WGS) entry which is preliminary data.</text>
</comment>
<protein>
    <submittedName>
        <fullName evidence="1">Uncharacterized protein</fullName>
    </submittedName>
</protein>
<evidence type="ECO:0000313" key="2">
    <source>
        <dbReference type="Proteomes" id="UP000256884"/>
    </source>
</evidence>
<keyword evidence="2" id="KW-1185">Reference proteome</keyword>
<proteinExistence type="predicted"/>
<dbReference type="EMBL" id="QUNS01000001">
    <property type="protein sequence ID" value="REH56163.1"/>
    <property type="molecule type" value="Genomic_DNA"/>
</dbReference>
<name>A0A3E0IC39_9FLAO</name>
<reference evidence="1 2" key="1">
    <citation type="submission" date="2018-08" db="EMBL/GenBank/DDBJ databases">
        <title>Genomic Encyclopedia of Type Strains, Phase IV (KMG-IV): sequencing the most valuable type-strain genomes for metagenomic binning, comparative biology and taxonomic classification.</title>
        <authorList>
            <person name="Goeker M."/>
        </authorList>
    </citation>
    <scope>NUCLEOTIDE SEQUENCE [LARGE SCALE GENOMIC DNA]</scope>
    <source>
        <strain evidence="1 2">DSM 18841</strain>
    </source>
</reference>
<dbReference type="RefSeq" id="WP_115899495.1">
    <property type="nucleotide sequence ID" value="NZ_QUNS01000001.1"/>
</dbReference>
<accession>A0A3E0IC39</accession>
<organism evidence="1 2">
    <name type="scientific">Tenacibaculum gallaicum</name>
    <dbReference type="NCBI Taxonomy" id="561505"/>
    <lineage>
        <taxon>Bacteria</taxon>
        <taxon>Pseudomonadati</taxon>
        <taxon>Bacteroidota</taxon>
        <taxon>Flavobacteriia</taxon>
        <taxon>Flavobacteriales</taxon>
        <taxon>Flavobacteriaceae</taxon>
        <taxon>Tenacibaculum</taxon>
    </lineage>
</organism>
<dbReference type="Proteomes" id="UP000256884">
    <property type="component" value="Unassembled WGS sequence"/>
</dbReference>
<sequence>MKYYRISDTVDLNVIGKYPQIEDVKCDCDPIEDPLFIDNIGYKKINFTPKTPIGILNKGAKLTDVLTSPSIGYTKKIIASDEFKNVLCQFGDENFQFFKSEIEITKNKKAYYWILNPTNFNYNDIDFKNSEFFLIRDLFIKEEKLNVNSLEDFLAEKNRIENLGFLYQFHIEKLLIEPKSKRDFIIVDNVKAGIGYYVSENIKEEITKRNLTGLEFIELN</sequence>
<evidence type="ECO:0000313" key="1">
    <source>
        <dbReference type="EMBL" id="REH56163.1"/>
    </source>
</evidence>
<gene>
    <name evidence="1" type="ORF">C7448_101196</name>
</gene>
<dbReference type="AlphaFoldDB" id="A0A3E0IC39"/>